<proteinExistence type="predicted"/>
<name>A0A1C6S6X1_9ACTN</name>
<dbReference type="STRING" id="47866.GA0074694_4160"/>
<keyword evidence="3" id="KW-1185">Reference proteome</keyword>
<accession>A0A1C6S6X1</accession>
<dbReference type="InterPro" id="IPR039374">
    <property type="entry name" value="SIP_fam"/>
</dbReference>
<dbReference type="EMBL" id="FMHU01000002">
    <property type="protein sequence ID" value="SCL25219.1"/>
    <property type="molecule type" value="Genomic_DNA"/>
</dbReference>
<dbReference type="Pfam" id="PF04954">
    <property type="entry name" value="SIP"/>
    <property type="match status" value="1"/>
</dbReference>
<dbReference type="AlphaFoldDB" id="A0A1C6S6X1"/>
<evidence type="ECO:0000259" key="1">
    <source>
        <dbReference type="PROSITE" id="PS51384"/>
    </source>
</evidence>
<protein>
    <submittedName>
        <fullName evidence="2">NADPH-dependent ferric siderophore reductase, contains FAD-binding and SIP domains</fullName>
    </submittedName>
</protein>
<sequence length="368" mass="39439">MSIIAPAGPTWLSGFDVAATYLPVHPGSGLSGPGKSGGDRVRRLCRWAGGTRGLTGRLVRAAEQNRVGEQAGHGPLAFSGMSAFRNSPNILFETTVTATRRLSPGFVRVTLGDGRLRDLAPYQLDQRIKIMLPVTGDYPAGLRAGLPEQGWRHEWRSVPDRERPWLRSYTAYRTRPAAGELDLDFYLHQPHGPASCWAVAARPGDRLLLSGPHIRAGQPGYGVQWAPGPATRVLIAADETAYPAVRGILPSLAPGVRATILLEAGAAADAATLDDVTAGHSVEVRLRGAARGGTVLTAMVGDWLAEHGPAAAGAGSRFYAWIATESSKIAHVRRLFTEAHISPEQVHTQGYWHDRPVRDEAVNEGTLT</sequence>
<feature type="domain" description="FAD-binding FR-type" evidence="1">
    <location>
        <begin position="89"/>
        <end position="219"/>
    </location>
</feature>
<dbReference type="PANTHER" id="PTHR30157:SF0">
    <property type="entry name" value="NADPH-DEPENDENT FERRIC-CHELATE REDUCTASE"/>
    <property type="match status" value="1"/>
</dbReference>
<dbReference type="InterPro" id="IPR017938">
    <property type="entry name" value="Riboflavin_synthase-like_b-brl"/>
</dbReference>
<dbReference type="Proteomes" id="UP000198906">
    <property type="component" value="Unassembled WGS sequence"/>
</dbReference>
<dbReference type="CDD" id="cd06193">
    <property type="entry name" value="siderophore_interacting"/>
    <property type="match status" value="1"/>
</dbReference>
<evidence type="ECO:0000313" key="2">
    <source>
        <dbReference type="EMBL" id="SCL25219.1"/>
    </source>
</evidence>
<dbReference type="InterPro" id="IPR013113">
    <property type="entry name" value="SIP_FAD-bd"/>
</dbReference>
<gene>
    <name evidence="2" type="ORF">GA0074694_4160</name>
</gene>
<dbReference type="InterPro" id="IPR017927">
    <property type="entry name" value="FAD-bd_FR_type"/>
</dbReference>
<dbReference type="Pfam" id="PF08021">
    <property type="entry name" value="FAD_binding_9"/>
    <property type="match status" value="1"/>
</dbReference>
<dbReference type="InterPro" id="IPR007037">
    <property type="entry name" value="SIP_rossman_dom"/>
</dbReference>
<dbReference type="SUPFAM" id="SSF63380">
    <property type="entry name" value="Riboflavin synthase domain-like"/>
    <property type="match status" value="1"/>
</dbReference>
<reference evidence="3" key="1">
    <citation type="submission" date="2016-06" db="EMBL/GenBank/DDBJ databases">
        <authorList>
            <person name="Varghese N."/>
        </authorList>
    </citation>
    <scope>NUCLEOTIDE SEQUENCE [LARGE SCALE GENOMIC DNA]</scope>
    <source>
        <strain evidence="3">DSM 46123</strain>
    </source>
</reference>
<evidence type="ECO:0000313" key="3">
    <source>
        <dbReference type="Proteomes" id="UP000198906"/>
    </source>
</evidence>
<dbReference type="PANTHER" id="PTHR30157">
    <property type="entry name" value="FERRIC REDUCTASE, NADPH-DEPENDENT"/>
    <property type="match status" value="1"/>
</dbReference>
<dbReference type="Gene3D" id="2.40.30.10">
    <property type="entry name" value="Translation factors"/>
    <property type="match status" value="1"/>
</dbReference>
<dbReference type="InterPro" id="IPR039261">
    <property type="entry name" value="FNR_nucleotide-bd"/>
</dbReference>
<dbReference type="GO" id="GO:0016491">
    <property type="term" value="F:oxidoreductase activity"/>
    <property type="evidence" value="ECO:0007669"/>
    <property type="project" value="InterPro"/>
</dbReference>
<dbReference type="PROSITE" id="PS51384">
    <property type="entry name" value="FAD_FR"/>
    <property type="match status" value="1"/>
</dbReference>
<dbReference type="Gene3D" id="3.40.50.80">
    <property type="entry name" value="Nucleotide-binding domain of ferredoxin-NADP reductase (FNR) module"/>
    <property type="match status" value="1"/>
</dbReference>
<organism evidence="2 3">
    <name type="scientific">Micromonospora inyonensis</name>
    <dbReference type="NCBI Taxonomy" id="47866"/>
    <lineage>
        <taxon>Bacteria</taxon>
        <taxon>Bacillati</taxon>
        <taxon>Actinomycetota</taxon>
        <taxon>Actinomycetes</taxon>
        <taxon>Micromonosporales</taxon>
        <taxon>Micromonosporaceae</taxon>
        <taxon>Micromonospora</taxon>
    </lineage>
</organism>